<evidence type="ECO:0000256" key="22">
    <source>
        <dbReference type="SAM" id="SignalP"/>
    </source>
</evidence>
<keyword evidence="16" id="KW-0170">Cobalt</keyword>
<dbReference type="Gene3D" id="3.20.20.370">
    <property type="entry name" value="Glycoside hydrolase/deacetylase"/>
    <property type="match status" value="1"/>
</dbReference>
<dbReference type="GO" id="GO:0046872">
    <property type="term" value="F:metal ion binding"/>
    <property type="evidence" value="ECO:0007669"/>
    <property type="project" value="UniProtKB-KW"/>
</dbReference>
<reference evidence="25" key="1">
    <citation type="journal article" date="2014" name="Proc. Natl. Acad. Sci. U.S.A.">
        <title>Extensive sampling of basidiomycete genomes demonstrates inadequacy of the white-rot/brown-rot paradigm for wood decay fungi.</title>
        <authorList>
            <person name="Riley R."/>
            <person name="Salamov A.A."/>
            <person name="Brown D.W."/>
            <person name="Nagy L.G."/>
            <person name="Floudas D."/>
            <person name="Held B.W."/>
            <person name="Levasseur A."/>
            <person name="Lombard V."/>
            <person name="Morin E."/>
            <person name="Otillar R."/>
            <person name="Lindquist E.A."/>
            <person name="Sun H."/>
            <person name="LaButti K.M."/>
            <person name="Schmutz J."/>
            <person name="Jabbour D."/>
            <person name="Luo H."/>
            <person name="Baker S.E."/>
            <person name="Pisabarro A.G."/>
            <person name="Walton J.D."/>
            <person name="Blanchette R.A."/>
            <person name="Henrissat B."/>
            <person name="Martin F."/>
            <person name="Cullen D."/>
            <person name="Hibbett D.S."/>
            <person name="Grigoriev I.V."/>
        </authorList>
    </citation>
    <scope>NUCLEOTIDE SEQUENCE [LARGE SCALE GENOMIC DNA]</scope>
    <source>
        <strain evidence="25">MUCL 33604</strain>
    </source>
</reference>
<dbReference type="InParanoid" id="A0A067PEB6"/>
<name>A0A067PEB6_9AGAM</name>
<evidence type="ECO:0000256" key="6">
    <source>
        <dbReference type="ARBA" id="ARBA00022512"/>
    </source>
</evidence>
<keyword evidence="7" id="KW-0964">Secreted</keyword>
<dbReference type="InterPro" id="IPR011330">
    <property type="entry name" value="Glyco_hydro/deAcase_b/a-brl"/>
</dbReference>
<feature type="signal peptide" evidence="22">
    <location>
        <begin position="1"/>
        <end position="23"/>
    </location>
</feature>
<keyword evidence="17" id="KW-0449">Lipoprotein</keyword>
<proteinExistence type="inferred from homology"/>
<dbReference type="Proteomes" id="UP000027265">
    <property type="component" value="Unassembled WGS sequence"/>
</dbReference>
<dbReference type="OrthoDB" id="407355at2759"/>
<evidence type="ECO:0000256" key="7">
    <source>
        <dbReference type="ARBA" id="ARBA00022525"/>
    </source>
</evidence>
<keyword evidence="25" id="KW-1185">Reference proteome</keyword>
<evidence type="ECO:0000256" key="5">
    <source>
        <dbReference type="ARBA" id="ARBA00022475"/>
    </source>
</evidence>
<comment type="similarity">
    <text evidence="4">Belongs to the polysaccharide deacetylase family.</text>
</comment>
<evidence type="ECO:0000256" key="21">
    <source>
        <dbReference type="ARBA" id="ARBA00048494"/>
    </source>
</evidence>
<keyword evidence="18" id="KW-0961">Cell wall biogenesis/degradation</keyword>
<dbReference type="GO" id="GO:0006032">
    <property type="term" value="P:chitin catabolic process"/>
    <property type="evidence" value="ECO:0007669"/>
    <property type="project" value="UniProtKB-KW"/>
</dbReference>
<accession>A0A067PEB6</accession>
<evidence type="ECO:0000256" key="13">
    <source>
        <dbReference type="ARBA" id="ARBA00023136"/>
    </source>
</evidence>
<keyword evidence="19" id="KW-0624">Polysaccharide degradation</keyword>
<dbReference type="PROSITE" id="PS51677">
    <property type="entry name" value="NODB"/>
    <property type="match status" value="1"/>
</dbReference>
<evidence type="ECO:0000256" key="1">
    <source>
        <dbReference type="ARBA" id="ARBA00001941"/>
    </source>
</evidence>
<evidence type="ECO:0000256" key="9">
    <source>
        <dbReference type="ARBA" id="ARBA00022723"/>
    </source>
</evidence>
<dbReference type="Pfam" id="PF01522">
    <property type="entry name" value="Polysacc_deac_1"/>
    <property type="match status" value="1"/>
</dbReference>
<evidence type="ECO:0000256" key="12">
    <source>
        <dbReference type="ARBA" id="ARBA00023024"/>
    </source>
</evidence>
<protein>
    <recommendedName>
        <fullName evidence="20">chitin deacetylase</fullName>
        <ecNumber evidence="20">3.5.1.41</ecNumber>
    </recommendedName>
</protein>
<dbReference type="GO" id="GO:0098552">
    <property type="term" value="C:side of membrane"/>
    <property type="evidence" value="ECO:0007669"/>
    <property type="project" value="UniProtKB-KW"/>
</dbReference>
<dbReference type="PANTHER" id="PTHR10587:SF98">
    <property type="entry name" value="CHITIN DEACETYLASE"/>
    <property type="match status" value="1"/>
</dbReference>
<keyword evidence="11" id="KW-0378">Hydrolase</keyword>
<evidence type="ECO:0000313" key="24">
    <source>
        <dbReference type="EMBL" id="KDQ52185.1"/>
    </source>
</evidence>
<keyword evidence="12" id="KW-0146">Chitin degradation</keyword>
<evidence type="ECO:0000259" key="23">
    <source>
        <dbReference type="PROSITE" id="PS51677"/>
    </source>
</evidence>
<feature type="chain" id="PRO_5001643084" description="chitin deacetylase" evidence="22">
    <location>
        <begin position="24"/>
        <end position="363"/>
    </location>
</feature>
<keyword evidence="8" id="KW-0336">GPI-anchor</keyword>
<evidence type="ECO:0000256" key="14">
    <source>
        <dbReference type="ARBA" id="ARBA00023180"/>
    </source>
</evidence>
<dbReference type="HOGENOM" id="CLU_035539_0_0_1"/>
<gene>
    <name evidence="24" type="ORF">JAAARDRAFT_703328</name>
</gene>
<evidence type="ECO:0000256" key="15">
    <source>
        <dbReference type="ARBA" id="ARBA00023277"/>
    </source>
</evidence>
<organism evidence="24 25">
    <name type="scientific">Jaapia argillacea MUCL 33604</name>
    <dbReference type="NCBI Taxonomy" id="933084"/>
    <lineage>
        <taxon>Eukaryota</taxon>
        <taxon>Fungi</taxon>
        <taxon>Dikarya</taxon>
        <taxon>Basidiomycota</taxon>
        <taxon>Agaricomycotina</taxon>
        <taxon>Agaricomycetes</taxon>
        <taxon>Agaricomycetidae</taxon>
        <taxon>Jaapiales</taxon>
        <taxon>Jaapiaceae</taxon>
        <taxon>Jaapia</taxon>
    </lineage>
</organism>
<dbReference type="EMBL" id="KL197742">
    <property type="protein sequence ID" value="KDQ52185.1"/>
    <property type="molecule type" value="Genomic_DNA"/>
</dbReference>
<dbReference type="FunFam" id="3.20.20.370:FF:000004">
    <property type="entry name" value="Related to Chitin deacetylase"/>
    <property type="match status" value="1"/>
</dbReference>
<evidence type="ECO:0000256" key="3">
    <source>
        <dbReference type="ARBA" id="ARBA00004609"/>
    </source>
</evidence>
<keyword evidence="15" id="KW-0119">Carbohydrate metabolism</keyword>
<dbReference type="GO" id="GO:0000272">
    <property type="term" value="P:polysaccharide catabolic process"/>
    <property type="evidence" value="ECO:0007669"/>
    <property type="project" value="UniProtKB-KW"/>
</dbReference>
<evidence type="ECO:0000256" key="16">
    <source>
        <dbReference type="ARBA" id="ARBA00023285"/>
    </source>
</evidence>
<evidence type="ECO:0000256" key="17">
    <source>
        <dbReference type="ARBA" id="ARBA00023288"/>
    </source>
</evidence>
<sequence length="363" mass="40356">MIGFATPLLALTAALALPSLTVAQSWQDHANSTDPTFECTAYSFAPVVAMVSSYVGSTIWQIATLQTADSDAVALFNSLNSTIPKINPKGTPAGDFSNTTPTYPASDPDCWWSWHQCTTPKISGIPTDITRCPTPNTWGLTVDDGPNCSHNAYYDYLNTINQKATFFFIGSNVMDWPLEAQRGLAEGHEICAHTWSHRYMTALTNEQAFAELYFSKKAIKDVVGITPQCWRPPYGDVDDRIRYIAQALGMQTVIWVEDTKDWQYPTLNQSVIDTNYQNIITKAQNGTYNNAGILVLNHELNNFTMSEQTTWLPKIQAAFKYVTPLAVCNNNTNPYVEQGWTYPVRLLHSSPSPRSQLTSAVTL</sequence>
<dbReference type="GO" id="GO:0004099">
    <property type="term" value="F:chitin deacetylase activity"/>
    <property type="evidence" value="ECO:0007669"/>
    <property type="project" value="UniProtKB-EC"/>
</dbReference>
<dbReference type="GO" id="GO:0071555">
    <property type="term" value="P:cell wall organization"/>
    <property type="evidence" value="ECO:0007669"/>
    <property type="project" value="UniProtKB-KW"/>
</dbReference>
<dbReference type="STRING" id="933084.A0A067PEB6"/>
<dbReference type="AlphaFoldDB" id="A0A067PEB6"/>
<dbReference type="PANTHER" id="PTHR10587">
    <property type="entry name" value="GLYCOSYL TRANSFERASE-RELATED"/>
    <property type="match status" value="1"/>
</dbReference>
<dbReference type="InterPro" id="IPR002509">
    <property type="entry name" value="NODB_dom"/>
</dbReference>
<evidence type="ECO:0000256" key="4">
    <source>
        <dbReference type="ARBA" id="ARBA00010973"/>
    </source>
</evidence>
<keyword evidence="9" id="KW-0479">Metal-binding</keyword>
<keyword evidence="14" id="KW-0325">Glycoprotein</keyword>
<keyword evidence="6" id="KW-0134">Cell wall</keyword>
<comment type="cofactor">
    <cofactor evidence="1">
        <name>Co(2+)</name>
        <dbReference type="ChEBI" id="CHEBI:48828"/>
    </cofactor>
</comment>
<dbReference type="EC" id="3.5.1.41" evidence="20"/>
<keyword evidence="13" id="KW-0472">Membrane</keyword>
<keyword evidence="5" id="KW-1003">Cell membrane</keyword>
<comment type="subcellular location">
    <subcellularLocation>
        <location evidence="3">Cell membrane</location>
        <topology evidence="3">Lipid-anchor</topology>
        <topology evidence="3">GPI-anchor</topology>
    </subcellularLocation>
    <subcellularLocation>
        <location evidence="2">Secreted</location>
        <location evidence="2">Cell wall</location>
    </subcellularLocation>
</comment>
<evidence type="ECO:0000256" key="10">
    <source>
        <dbReference type="ARBA" id="ARBA00022729"/>
    </source>
</evidence>
<keyword evidence="10 22" id="KW-0732">Signal</keyword>
<evidence type="ECO:0000256" key="18">
    <source>
        <dbReference type="ARBA" id="ARBA00023316"/>
    </source>
</evidence>
<evidence type="ECO:0000256" key="20">
    <source>
        <dbReference type="ARBA" id="ARBA00024056"/>
    </source>
</evidence>
<dbReference type="GO" id="GO:0005886">
    <property type="term" value="C:plasma membrane"/>
    <property type="evidence" value="ECO:0007669"/>
    <property type="project" value="UniProtKB-SubCell"/>
</dbReference>
<feature type="domain" description="NodB homology" evidence="23">
    <location>
        <begin position="136"/>
        <end position="328"/>
    </location>
</feature>
<evidence type="ECO:0000256" key="11">
    <source>
        <dbReference type="ARBA" id="ARBA00022801"/>
    </source>
</evidence>
<dbReference type="SUPFAM" id="SSF88713">
    <property type="entry name" value="Glycoside hydrolase/deacetylase"/>
    <property type="match status" value="1"/>
</dbReference>
<comment type="catalytic activity">
    <reaction evidence="21">
        <text>[(1-&gt;4)-N-acetyl-beta-D-glucosaminyl](n) + n H2O = chitosan + n acetate</text>
        <dbReference type="Rhea" id="RHEA:10464"/>
        <dbReference type="Rhea" id="RHEA-COMP:9593"/>
        <dbReference type="Rhea" id="RHEA-COMP:9597"/>
        <dbReference type="ChEBI" id="CHEBI:15377"/>
        <dbReference type="ChEBI" id="CHEBI:17029"/>
        <dbReference type="ChEBI" id="CHEBI:30089"/>
        <dbReference type="ChEBI" id="CHEBI:57704"/>
        <dbReference type="EC" id="3.5.1.41"/>
    </reaction>
    <physiologicalReaction direction="left-to-right" evidence="21">
        <dbReference type="Rhea" id="RHEA:10465"/>
    </physiologicalReaction>
</comment>
<dbReference type="GO" id="GO:0009272">
    <property type="term" value="P:fungal-type cell wall biogenesis"/>
    <property type="evidence" value="ECO:0007669"/>
    <property type="project" value="UniProtKB-ARBA"/>
</dbReference>
<dbReference type="InterPro" id="IPR050248">
    <property type="entry name" value="Polysacc_deacetylase_ArnD"/>
</dbReference>
<evidence type="ECO:0000313" key="25">
    <source>
        <dbReference type="Proteomes" id="UP000027265"/>
    </source>
</evidence>
<evidence type="ECO:0000256" key="8">
    <source>
        <dbReference type="ARBA" id="ARBA00022622"/>
    </source>
</evidence>
<evidence type="ECO:0000256" key="19">
    <source>
        <dbReference type="ARBA" id="ARBA00023326"/>
    </source>
</evidence>
<evidence type="ECO:0000256" key="2">
    <source>
        <dbReference type="ARBA" id="ARBA00004191"/>
    </source>
</evidence>